<name>A0A1A9VH23_GLOAU</name>
<dbReference type="Proteomes" id="UP000078200">
    <property type="component" value="Unassembled WGS sequence"/>
</dbReference>
<dbReference type="AlphaFoldDB" id="A0A1A9VH23"/>
<accession>A0A1A9VH23</accession>
<sequence>MTDDFLPFFISKLDRVIGLTMSNEDSSHNINTTTLEDAENNNGSGERQSAPTTEVDSFQRVGDLLKQDDEVLVTSMAEIRNLKSETNSIRTRSSQTGQIAVW</sequence>
<protein>
    <submittedName>
        <fullName evidence="2">Uncharacterized protein</fullName>
    </submittedName>
</protein>
<organism evidence="2 3">
    <name type="scientific">Glossina austeni</name>
    <name type="common">Savannah tsetse fly</name>
    <dbReference type="NCBI Taxonomy" id="7395"/>
    <lineage>
        <taxon>Eukaryota</taxon>
        <taxon>Metazoa</taxon>
        <taxon>Ecdysozoa</taxon>
        <taxon>Arthropoda</taxon>
        <taxon>Hexapoda</taxon>
        <taxon>Insecta</taxon>
        <taxon>Pterygota</taxon>
        <taxon>Neoptera</taxon>
        <taxon>Endopterygota</taxon>
        <taxon>Diptera</taxon>
        <taxon>Brachycera</taxon>
        <taxon>Muscomorpha</taxon>
        <taxon>Hippoboscoidea</taxon>
        <taxon>Glossinidae</taxon>
        <taxon>Glossina</taxon>
    </lineage>
</organism>
<keyword evidence="3" id="KW-1185">Reference proteome</keyword>
<dbReference type="VEuPathDB" id="VectorBase:GAUT036967"/>
<evidence type="ECO:0000313" key="3">
    <source>
        <dbReference type="Proteomes" id="UP000078200"/>
    </source>
</evidence>
<feature type="region of interest" description="Disordered" evidence="1">
    <location>
        <begin position="22"/>
        <end position="55"/>
    </location>
</feature>
<dbReference type="EnsemblMetazoa" id="GAUT036967-RA">
    <property type="protein sequence ID" value="GAUT036967-PA"/>
    <property type="gene ID" value="GAUT036967"/>
</dbReference>
<evidence type="ECO:0000313" key="2">
    <source>
        <dbReference type="EnsemblMetazoa" id="GAUT036967-PA"/>
    </source>
</evidence>
<reference evidence="2" key="1">
    <citation type="submission" date="2020-05" db="UniProtKB">
        <authorList>
            <consortium name="EnsemblMetazoa"/>
        </authorList>
    </citation>
    <scope>IDENTIFICATION</scope>
    <source>
        <strain evidence="2">TTRI</strain>
    </source>
</reference>
<evidence type="ECO:0000256" key="1">
    <source>
        <dbReference type="SAM" id="MobiDB-lite"/>
    </source>
</evidence>
<proteinExistence type="predicted"/>